<dbReference type="eggNOG" id="ENOG502SWVQ">
    <property type="taxonomic scope" value="Eukaryota"/>
</dbReference>
<organism evidence="1 3">
    <name type="scientific">Gibberella zeae (strain ATCC MYA-4620 / CBS 123657 / FGSC 9075 / NRRL 31084 / PH-1)</name>
    <name type="common">Wheat head blight fungus</name>
    <name type="synonym">Fusarium graminearum</name>
    <dbReference type="NCBI Taxonomy" id="229533"/>
    <lineage>
        <taxon>Eukaryota</taxon>
        <taxon>Fungi</taxon>
        <taxon>Dikarya</taxon>
        <taxon>Ascomycota</taxon>
        <taxon>Pezizomycotina</taxon>
        <taxon>Sordariomycetes</taxon>
        <taxon>Hypocreomycetidae</taxon>
        <taxon>Hypocreales</taxon>
        <taxon>Nectriaceae</taxon>
        <taxon>Fusarium</taxon>
    </lineage>
</organism>
<dbReference type="EnsemblFungi" id="CEF78759">
    <property type="protein sequence ID" value="CEF78759"/>
    <property type="gene ID" value="FGRRES_03868"/>
</dbReference>
<accession>I1RJ64</accession>
<reference evidence="2 3" key="1">
    <citation type="journal article" date="2007" name="Science">
        <title>The Fusarium graminearum genome reveals a link between localized polymorphism and pathogen specialization.</title>
        <authorList>
            <person name="Cuomo C.A."/>
            <person name="Gueldener U."/>
            <person name="Xu J.-R."/>
            <person name="Trail F."/>
            <person name="Turgeon B.G."/>
            <person name="Di Pietro A."/>
            <person name="Walton J.D."/>
            <person name="Ma L.-J."/>
            <person name="Baker S.E."/>
            <person name="Rep M."/>
            <person name="Adam G."/>
            <person name="Antoniw J."/>
            <person name="Baldwin T."/>
            <person name="Calvo S.E."/>
            <person name="Chang Y.-L."/>
            <person name="DeCaprio D."/>
            <person name="Gale L.R."/>
            <person name="Gnerre S."/>
            <person name="Goswami R.S."/>
            <person name="Hammond-Kosack K."/>
            <person name="Harris L.J."/>
            <person name="Hilburn K."/>
            <person name="Kennell J.C."/>
            <person name="Kroken S."/>
            <person name="Magnuson J.K."/>
            <person name="Mannhaupt G."/>
            <person name="Mauceli E.W."/>
            <person name="Mewes H.-W."/>
            <person name="Mitterbauer R."/>
            <person name="Muehlbauer G."/>
            <person name="Muensterkoetter M."/>
            <person name="Nelson D."/>
            <person name="O'Donnell K."/>
            <person name="Ouellet T."/>
            <person name="Qi W."/>
            <person name="Quesneville H."/>
            <person name="Roncero M.I.G."/>
            <person name="Seong K.-Y."/>
            <person name="Tetko I.V."/>
            <person name="Urban M."/>
            <person name="Waalwijk C."/>
            <person name="Ward T.J."/>
            <person name="Yao J."/>
            <person name="Birren B.W."/>
            <person name="Kistler H.C."/>
        </authorList>
    </citation>
    <scope>NUCLEOTIDE SEQUENCE [LARGE SCALE GENOMIC DNA]</scope>
    <source>
        <strain evidence="3">ATCC MYA-4620 / CBS 123657 / FGSC 9075 / NRRL 31084 / PH-1</strain>
        <strain evidence="2">PH-1 / ATCC MYA-4620 / FGSC 9075 / NRRL 31084</strain>
    </source>
</reference>
<proteinExistence type="predicted"/>
<evidence type="ECO:0000313" key="2">
    <source>
        <dbReference type="EnsemblFungi" id="CEF78759"/>
    </source>
</evidence>
<accession>A0A098DII8</accession>
<sequence>MQIWFMANKTKGQRFMVVSTVPKTAFGTFIPRRGYLVFEIMDDHRAHENAWFGVPTVGPFQNFELASCFAARVEWLDEPSAEWRSLLLTPCKHKGRAVKGLLDGWRKAASIVQLLEGITWTEPHNGSETLSLGAMEVRELKIDPLQQTCRWVPRKAKELQPAPVLASWDDNFKLMVGDESPLHIYSKSVSLELWGDEPTYLRRSSSELSYWIADKLTS</sequence>
<dbReference type="EMBL" id="HG970333">
    <property type="protein sequence ID" value="CEF78759.1"/>
    <property type="molecule type" value="Genomic_DNA"/>
</dbReference>
<dbReference type="HOGENOM" id="CLU_1266980_0_0_1"/>
<dbReference type="Proteomes" id="UP000070720">
    <property type="component" value="Chromosome 2"/>
</dbReference>
<name>I1RJ64_GIBZE</name>
<reference evidence="1 3" key="3">
    <citation type="journal article" date="2015" name="BMC Genomics">
        <title>The completed genome sequence of the pathogenic ascomycete fungus Fusarium graminearum.</title>
        <authorList>
            <person name="King R."/>
            <person name="Urban M."/>
            <person name="Hammond-Kosack M.C."/>
            <person name="Hassani-Pak K."/>
            <person name="Hammond-Kosack K.E."/>
        </authorList>
    </citation>
    <scope>NUCLEOTIDE SEQUENCE [LARGE SCALE GENOMIC DNA]</scope>
    <source>
        <strain evidence="3">ATCC MYA-4620 / CBS 123657 / FGSC 9075 / NRRL 31084 / PH-1</strain>
        <strain evidence="1">PH-1</strain>
    </source>
</reference>
<reference evidence="2" key="4">
    <citation type="submission" date="2017-01" db="UniProtKB">
        <authorList>
            <consortium name="EnsemblFungi"/>
        </authorList>
    </citation>
    <scope>IDENTIFICATION</scope>
    <source>
        <strain evidence="2">PH-1 / ATCC MYA-4620 / FGSC 9075 / NRRL 31084</strain>
    </source>
</reference>
<dbReference type="VEuPathDB" id="FungiDB:FGRAMPH1_01G13913"/>
<dbReference type="KEGG" id="fgr:FGSG_03868"/>
<dbReference type="RefSeq" id="XP_011321806.1">
    <property type="nucleotide sequence ID" value="XM_011323504.1"/>
</dbReference>
<dbReference type="InParanoid" id="I1RJ64"/>
<keyword evidence="3" id="KW-1185">Reference proteome</keyword>
<dbReference type="OrthoDB" id="5054713at2759"/>
<evidence type="ECO:0000313" key="3">
    <source>
        <dbReference type="Proteomes" id="UP000070720"/>
    </source>
</evidence>
<dbReference type="AlphaFoldDB" id="I1RJ64"/>
<gene>
    <name evidence="2" type="primary">FG03868.1</name>
    <name evidence="1" type="ORF">FGRAMPH1_01T13913</name>
</gene>
<evidence type="ECO:0000313" key="1">
    <source>
        <dbReference type="EMBL" id="CEF78759.1"/>
    </source>
</evidence>
<reference evidence="2 3" key="2">
    <citation type="journal article" date="2010" name="Nature">
        <title>Comparative genomics reveals mobile pathogenicity chromosomes in Fusarium.</title>
        <authorList>
            <person name="Ma L.J."/>
            <person name="van der Does H.C."/>
            <person name="Borkovich K.A."/>
            <person name="Coleman J.J."/>
            <person name="Daboussi M.J."/>
            <person name="Di Pietro A."/>
            <person name="Dufresne M."/>
            <person name="Freitag M."/>
            <person name="Grabherr M."/>
            <person name="Henrissat B."/>
            <person name="Houterman P.M."/>
            <person name="Kang S."/>
            <person name="Shim W.B."/>
            <person name="Woloshuk C."/>
            <person name="Xie X."/>
            <person name="Xu J.R."/>
            <person name="Antoniw J."/>
            <person name="Baker S.E."/>
            <person name="Bluhm B.H."/>
            <person name="Breakspear A."/>
            <person name="Brown D.W."/>
            <person name="Butchko R.A."/>
            <person name="Chapman S."/>
            <person name="Coulson R."/>
            <person name="Coutinho P.M."/>
            <person name="Danchin E.G."/>
            <person name="Diener A."/>
            <person name="Gale L.R."/>
            <person name="Gardiner D.M."/>
            <person name="Goff S."/>
            <person name="Hammond-Kosack K.E."/>
            <person name="Hilburn K."/>
            <person name="Hua-Van A."/>
            <person name="Jonkers W."/>
            <person name="Kazan K."/>
            <person name="Kodira C.D."/>
            <person name="Koehrsen M."/>
            <person name="Kumar L."/>
            <person name="Lee Y.H."/>
            <person name="Li L."/>
            <person name="Manners J.M."/>
            <person name="Miranda-Saavedra D."/>
            <person name="Mukherjee M."/>
            <person name="Park G."/>
            <person name="Park J."/>
            <person name="Park S.Y."/>
            <person name="Proctor R.H."/>
            <person name="Regev A."/>
            <person name="Ruiz-Roldan M.C."/>
            <person name="Sain D."/>
            <person name="Sakthikumar S."/>
            <person name="Sykes S."/>
            <person name="Schwartz D.C."/>
            <person name="Turgeon B.G."/>
            <person name="Wapinski I."/>
            <person name="Yoder O."/>
            <person name="Young S."/>
            <person name="Zeng Q."/>
            <person name="Zhou S."/>
            <person name="Galagan J."/>
            <person name="Cuomo C.A."/>
            <person name="Kistler H.C."/>
            <person name="Rep M."/>
        </authorList>
    </citation>
    <scope>GENOME REANNOTATION</scope>
    <source>
        <strain evidence="3">ATCC MYA-4620 / CBS 123657 / FGSC 9075 / NRRL 31084 / PH-1</strain>
        <strain evidence="2">PH-1 / ATCC MYA-4620 / FGSC 9075 / NRRL 31084</strain>
    </source>
</reference>
<protein>
    <submittedName>
        <fullName evidence="1">Chromosome 2, complete genome</fullName>
    </submittedName>
</protein>